<evidence type="ECO:0000256" key="1">
    <source>
        <dbReference type="SAM" id="MobiDB-lite"/>
    </source>
</evidence>
<dbReference type="SMART" id="SM00256">
    <property type="entry name" value="FBOX"/>
    <property type="match status" value="2"/>
</dbReference>
<feature type="region of interest" description="Disordered" evidence="1">
    <location>
        <begin position="336"/>
        <end position="397"/>
    </location>
</feature>
<feature type="compositionally biased region" description="Low complexity" evidence="1">
    <location>
        <begin position="87"/>
        <end position="119"/>
    </location>
</feature>
<feature type="region of interest" description="Disordered" evidence="1">
    <location>
        <begin position="87"/>
        <end position="134"/>
    </location>
</feature>
<feature type="domain" description="F-box" evidence="2">
    <location>
        <begin position="36"/>
        <end position="75"/>
    </location>
</feature>
<dbReference type="EMBL" id="CP144745">
    <property type="protein sequence ID" value="WVZ50641.1"/>
    <property type="molecule type" value="Genomic_DNA"/>
</dbReference>
<dbReference type="InterPro" id="IPR001810">
    <property type="entry name" value="F-box_dom"/>
</dbReference>
<accession>A0AAQ3SFI8</accession>
<keyword evidence="4" id="KW-1185">Reference proteome</keyword>
<evidence type="ECO:0000259" key="2">
    <source>
        <dbReference type="SMART" id="SM00256"/>
    </source>
</evidence>
<dbReference type="Gene3D" id="1.20.1280.50">
    <property type="match status" value="2"/>
</dbReference>
<dbReference type="SUPFAM" id="SSF81383">
    <property type="entry name" value="F-box domain"/>
    <property type="match status" value="2"/>
</dbReference>
<dbReference type="InterPro" id="IPR036047">
    <property type="entry name" value="F-box-like_dom_sf"/>
</dbReference>
<dbReference type="AlphaFoldDB" id="A0AAQ3SFI8"/>
<protein>
    <recommendedName>
        <fullName evidence="2">F-box domain-containing protein</fullName>
    </recommendedName>
</protein>
<dbReference type="Proteomes" id="UP001341281">
    <property type="component" value="Chromosome 01"/>
</dbReference>
<dbReference type="InterPro" id="IPR032675">
    <property type="entry name" value="LRR_dom_sf"/>
</dbReference>
<proteinExistence type="predicted"/>
<dbReference type="InterPro" id="IPR053197">
    <property type="entry name" value="F-box_SCFL_complex_component"/>
</dbReference>
<dbReference type="CDD" id="cd22160">
    <property type="entry name" value="F-box_AtFBL13-like"/>
    <property type="match status" value="2"/>
</dbReference>
<dbReference type="Pfam" id="PF00646">
    <property type="entry name" value="F-box"/>
    <property type="match status" value="2"/>
</dbReference>
<gene>
    <name evidence="3" type="ORF">U9M48_001877</name>
</gene>
<reference evidence="3 4" key="1">
    <citation type="submission" date="2024-02" db="EMBL/GenBank/DDBJ databases">
        <title>High-quality chromosome-scale genome assembly of Pensacola bahiagrass (Paspalum notatum Flugge var. saurae).</title>
        <authorList>
            <person name="Vega J.M."/>
            <person name="Podio M."/>
            <person name="Orjuela J."/>
            <person name="Siena L.A."/>
            <person name="Pessino S.C."/>
            <person name="Combes M.C."/>
            <person name="Mariac C."/>
            <person name="Albertini E."/>
            <person name="Pupilli F."/>
            <person name="Ortiz J.P.A."/>
            <person name="Leblanc O."/>
        </authorList>
    </citation>
    <scope>NUCLEOTIDE SEQUENCE [LARGE SCALE GENOMIC DNA]</scope>
    <source>
        <strain evidence="3">R1</strain>
        <tissue evidence="3">Leaf</tissue>
    </source>
</reference>
<dbReference type="PANTHER" id="PTHR34223">
    <property type="entry name" value="OS11G0201299 PROTEIN"/>
    <property type="match status" value="1"/>
</dbReference>
<dbReference type="PANTHER" id="PTHR34223:SF65">
    <property type="entry name" value="OS04G0440300 PROTEIN"/>
    <property type="match status" value="1"/>
</dbReference>
<dbReference type="InterPro" id="IPR053781">
    <property type="entry name" value="F-box_AtFBL13-like"/>
</dbReference>
<evidence type="ECO:0000313" key="4">
    <source>
        <dbReference type="Proteomes" id="UP001341281"/>
    </source>
</evidence>
<feature type="region of interest" description="Disordered" evidence="1">
    <location>
        <begin position="454"/>
        <end position="492"/>
    </location>
</feature>
<evidence type="ECO:0000313" key="3">
    <source>
        <dbReference type="EMBL" id="WVZ50641.1"/>
    </source>
</evidence>
<sequence>MLGAGQTMEIDEAASERARASGAGSSAVIVDRLSALPDCLLHAIVSSLKARQVVQTCVLSKRWMNLWRSVPCLDVDLDEFKTAARASNGNQNINNNNNDDDNNAGSDSDNSDSDLSSFESDLESADSNEDKSTKDKEWEDFEDFSVSLMHRCNIARLDSFRLAVRRDRAPLFGDRQAGGWLRRAMKYCTPDPRSEGLRSNSWHLKRMYLCNVLLDTRFAEHVGSVCRALQVLELDDCTCKIQSITSGSLKTLVLKNCRWQTLTEIRSPTLKSLVIKGGSNNSECVLVIAVPAIVQLCLDVPVSSGPAQQIVLPLRLLALCSSSSKAEGFLRRSAAATPPFSPAASPPPGSSRVERSPPPPPPGQDKAAALGHSMEVAEDRRTRVRARYESGGSSTSHLDRLSALPDCLLHNIMSFMKARQVVQTCVLSKRWKHLWCSVPCLDVDYNEFKTKRVARASDDDNDPDSGSDDSSKTESADDSYSSGSESDDGYNPNKGWEDFEDFTVNLMLRCNIALLDSFRLHTARGRAPQFCSRLAGGWIRRAMKKRTPDHVSQSVGSSPGSWRLKTLHLYHVFLDNRFENHVSSVCHSLEELNLERCTFKFHSITSESLKSLVLKNCRWNKLSEIASPTLKTLVIDGGLNPFSCMLVILAPAVAYLRLDVNVDVFNGGISINEMPSLAEASIQLADHTRSRGIFNESKLRGDQSKLLRSVSNVTGLLLSDVGTMVLGKEPIFLKFKNLRNLLLRNCDLCDRTLGFFLHSSPNLERLTLQNCMMLVKDPTFHDFICLRDLLLGHCYLGERTFGLFPHISPNLEKVTFQHCNCKFLNCYKEKKGTPKLNESSSSECRCLDSHCEKLKLEIIYKERDTYLFVNRVLQLLGNLPKDHIKFTKC</sequence>
<dbReference type="Gene3D" id="3.80.10.10">
    <property type="entry name" value="Ribonuclease Inhibitor"/>
    <property type="match status" value="2"/>
</dbReference>
<feature type="domain" description="F-box" evidence="2">
    <location>
        <begin position="404"/>
        <end position="443"/>
    </location>
</feature>
<dbReference type="SUPFAM" id="SSF52047">
    <property type="entry name" value="RNI-like"/>
    <property type="match status" value="2"/>
</dbReference>
<name>A0AAQ3SFI8_PASNO</name>
<organism evidence="3 4">
    <name type="scientific">Paspalum notatum var. saurae</name>
    <dbReference type="NCBI Taxonomy" id="547442"/>
    <lineage>
        <taxon>Eukaryota</taxon>
        <taxon>Viridiplantae</taxon>
        <taxon>Streptophyta</taxon>
        <taxon>Embryophyta</taxon>
        <taxon>Tracheophyta</taxon>
        <taxon>Spermatophyta</taxon>
        <taxon>Magnoliopsida</taxon>
        <taxon>Liliopsida</taxon>
        <taxon>Poales</taxon>
        <taxon>Poaceae</taxon>
        <taxon>PACMAD clade</taxon>
        <taxon>Panicoideae</taxon>
        <taxon>Andropogonodae</taxon>
        <taxon>Paspaleae</taxon>
        <taxon>Paspalinae</taxon>
        <taxon>Paspalum</taxon>
    </lineage>
</organism>
<feature type="compositionally biased region" description="Pro residues" evidence="1">
    <location>
        <begin position="339"/>
        <end position="349"/>
    </location>
</feature>